<proteinExistence type="predicted"/>
<sequence>MKSPHVLIDNELDAMADPATPPEWQAMVLRLLTEMLADQRLTIEEFNHYCERLNRIVDGRKEAA</sequence>
<dbReference type="KEGG" id="psw:LK03_14860"/>
<evidence type="ECO:0000313" key="2">
    <source>
        <dbReference type="Proteomes" id="UP000029493"/>
    </source>
</evidence>
<protein>
    <submittedName>
        <fullName evidence="1">Prophage PssSM-02</fullName>
    </submittedName>
</protein>
<dbReference type="STRING" id="157783.LK03_14860"/>
<dbReference type="OrthoDB" id="6945053at2"/>
<dbReference type="RefSeq" id="WP_038413081.1">
    <property type="nucleotide sequence ID" value="NZ_CP009455.1"/>
</dbReference>
<gene>
    <name evidence="1" type="ORF">LK03_14860</name>
</gene>
<accession>A0A089WTH7</accession>
<name>A0A089WTH7_9PSED</name>
<organism evidence="1 2">
    <name type="scientific">Pseudomonas cremoricolorata</name>
    <dbReference type="NCBI Taxonomy" id="157783"/>
    <lineage>
        <taxon>Bacteria</taxon>
        <taxon>Pseudomonadati</taxon>
        <taxon>Pseudomonadota</taxon>
        <taxon>Gammaproteobacteria</taxon>
        <taxon>Pseudomonadales</taxon>
        <taxon>Pseudomonadaceae</taxon>
        <taxon>Pseudomonas</taxon>
    </lineage>
</organism>
<keyword evidence="2" id="KW-1185">Reference proteome</keyword>
<dbReference type="AlphaFoldDB" id="A0A089WTH7"/>
<evidence type="ECO:0000313" key="1">
    <source>
        <dbReference type="EMBL" id="AIR90489.1"/>
    </source>
</evidence>
<dbReference type="EMBL" id="CP009455">
    <property type="protein sequence ID" value="AIR90489.1"/>
    <property type="molecule type" value="Genomic_DNA"/>
</dbReference>
<reference evidence="1 2" key="1">
    <citation type="submission" date="2014-09" db="EMBL/GenBank/DDBJ databases">
        <authorList>
            <person name="Chan K.-G."/>
        </authorList>
    </citation>
    <scope>NUCLEOTIDE SEQUENCE [LARGE SCALE GENOMIC DNA]</scope>
    <source>
        <strain evidence="1 2">ND07</strain>
    </source>
</reference>
<dbReference type="Proteomes" id="UP000029493">
    <property type="component" value="Chromosome"/>
</dbReference>